<dbReference type="Proteomes" id="UP001630127">
    <property type="component" value="Unassembled WGS sequence"/>
</dbReference>
<evidence type="ECO:0000259" key="1">
    <source>
        <dbReference type="Pfam" id="PF21235"/>
    </source>
</evidence>
<organism evidence="2 3">
    <name type="scientific">Cinchona calisaya</name>
    <dbReference type="NCBI Taxonomy" id="153742"/>
    <lineage>
        <taxon>Eukaryota</taxon>
        <taxon>Viridiplantae</taxon>
        <taxon>Streptophyta</taxon>
        <taxon>Embryophyta</taxon>
        <taxon>Tracheophyta</taxon>
        <taxon>Spermatophyta</taxon>
        <taxon>Magnoliopsida</taxon>
        <taxon>eudicotyledons</taxon>
        <taxon>Gunneridae</taxon>
        <taxon>Pentapetalae</taxon>
        <taxon>asterids</taxon>
        <taxon>lamiids</taxon>
        <taxon>Gentianales</taxon>
        <taxon>Rubiaceae</taxon>
        <taxon>Cinchonoideae</taxon>
        <taxon>Cinchoneae</taxon>
        <taxon>Cinchona</taxon>
    </lineage>
</organism>
<protein>
    <recommendedName>
        <fullName evidence="1">E3 ubiquitin-protein ligase ARIH1-like UBA-like domain-containing protein</fullName>
    </recommendedName>
</protein>
<sequence length="106" mass="12423">MDSYNRRKSFTILIAEDIKERLENDIADVMSALFVSREAATILLCNYNWDVDKVNEEWFSNKEKVRKTSGLMLENPMAVDDHIDKIKQFFVGFAWRIFLSLIMLLG</sequence>
<evidence type="ECO:0000313" key="3">
    <source>
        <dbReference type="Proteomes" id="UP001630127"/>
    </source>
</evidence>
<evidence type="ECO:0000313" key="2">
    <source>
        <dbReference type="EMBL" id="KAL3518571.1"/>
    </source>
</evidence>
<accession>A0ABD2ZGH3</accession>
<gene>
    <name evidence="2" type="ORF">ACH5RR_021160</name>
</gene>
<dbReference type="AlphaFoldDB" id="A0ABD2ZGH3"/>
<proteinExistence type="predicted"/>
<dbReference type="EMBL" id="JBJUIK010000009">
    <property type="protein sequence ID" value="KAL3518571.1"/>
    <property type="molecule type" value="Genomic_DNA"/>
</dbReference>
<reference evidence="2 3" key="1">
    <citation type="submission" date="2024-11" db="EMBL/GenBank/DDBJ databases">
        <title>A near-complete genome assembly of Cinchona calisaya.</title>
        <authorList>
            <person name="Lian D.C."/>
            <person name="Zhao X.W."/>
            <person name="Wei L."/>
        </authorList>
    </citation>
    <scope>NUCLEOTIDE SEQUENCE [LARGE SCALE GENOMIC DNA]</scope>
    <source>
        <tissue evidence="2">Nenye</tissue>
    </source>
</reference>
<dbReference type="Pfam" id="PF21235">
    <property type="entry name" value="UBA_ARI1"/>
    <property type="match status" value="1"/>
</dbReference>
<dbReference type="InterPro" id="IPR048962">
    <property type="entry name" value="ARIH1-like_UBL"/>
</dbReference>
<name>A0ABD2ZGH3_9GENT</name>
<feature type="domain" description="E3 ubiquitin-protein ligase ARIH1-like UBA-like" evidence="1">
    <location>
        <begin position="23"/>
        <end position="59"/>
    </location>
</feature>
<keyword evidence="3" id="KW-1185">Reference proteome</keyword>
<comment type="caution">
    <text evidence="2">The sequence shown here is derived from an EMBL/GenBank/DDBJ whole genome shotgun (WGS) entry which is preliminary data.</text>
</comment>